<keyword evidence="1" id="KW-1133">Transmembrane helix</keyword>
<dbReference type="GO" id="GO:0080120">
    <property type="term" value="P:CAAX-box protein maturation"/>
    <property type="evidence" value="ECO:0007669"/>
    <property type="project" value="UniProtKB-ARBA"/>
</dbReference>
<dbReference type="RefSeq" id="WP_120711111.1">
    <property type="nucleotide sequence ID" value="NZ_RBCJ01000002.1"/>
</dbReference>
<evidence type="ECO:0000313" key="4">
    <source>
        <dbReference type="Proteomes" id="UP000276603"/>
    </source>
</evidence>
<dbReference type="GO" id="GO:0008237">
    <property type="term" value="F:metallopeptidase activity"/>
    <property type="evidence" value="ECO:0007669"/>
    <property type="project" value="UniProtKB-KW"/>
</dbReference>
<sequence length="185" mass="21257">MLLELLIFLKYPTYRTDENRDFKYRAGVFFQLLGLSLAVSFILGWLIGGIQVIFDLDFGKHAVDNFFERYSLLLVLLGAVMVAPVLEELIFRAPLSLFKQKRTFPLIFYAFTLTFGFYHITNFEMRQTTILLAPVLVAPQLVVGTILGYIRIRFGLVWAIALHACYNLILVVPVLLYKTLDIPLE</sequence>
<dbReference type="EMBL" id="RBCJ01000002">
    <property type="protein sequence ID" value="RKN80955.1"/>
    <property type="molecule type" value="Genomic_DNA"/>
</dbReference>
<keyword evidence="4" id="KW-1185">Reference proteome</keyword>
<gene>
    <name evidence="3" type="ORF">D7Z94_08350</name>
</gene>
<keyword evidence="3" id="KW-0482">Metalloprotease</keyword>
<feature type="domain" description="CAAX prenyl protease 2/Lysostaphin resistance protein A-like" evidence="2">
    <location>
        <begin position="71"/>
        <end position="169"/>
    </location>
</feature>
<keyword evidence="3" id="KW-0645">Protease</keyword>
<keyword evidence="3" id="KW-0378">Hydrolase</keyword>
<proteinExistence type="predicted"/>
<name>A0A3B0C4C2_9FLAO</name>
<feature type="transmembrane region" description="Helical" evidence="1">
    <location>
        <begin position="28"/>
        <end position="50"/>
    </location>
</feature>
<dbReference type="Pfam" id="PF02517">
    <property type="entry name" value="Rce1-like"/>
    <property type="match status" value="1"/>
</dbReference>
<organism evidence="3 4">
    <name type="scientific">Ulvibacterium marinum</name>
    <dbReference type="NCBI Taxonomy" id="2419782"/>
    <lineage>
        <taxon>Bacteria</taxon>
        <taxon>Pseudomonadati</taxon>
        <taxon>Bacteroidota</taxon>
        <taxon>Flavobacteriia</taxon>
        <taxon>Flavobacteriales</taxon>
        <taxon>Flavobacteriaceae</taxon>
        <taxon>Ulvibacterium</taxon>
    </lineage>
</organism>
<evidence type="ECO:0000259" key="2">
    <source>
        <dbReference type="Pfam" id="PF02517"/>
    </source>
</evidence>
<dbReference type="GO" id="GO:0006508">
    <property type="term" value="P:proteolysis"/>
    <property type="evidence" value="ECO:0007669"/>
    <property type="project" value="UniProtKB-KW"/>
</dbReference>
<evidence type="ECO:0000256" key="1">
    <source>
        <dbReference type="SAM" id="Phobius"/>
    </source>
</evidence>
<protein>
    <submittedName>
        <fullName evidence="3">CPBP family intramembrane metalloprotease</fullName>
    </submittedName>
</protein>
<keyword evidence="1" id="KW-0472">Membrane</keyword>
<dbReference type="GO" id="GO:0004175">
    <property type="term" value="F:endopeptidase activity"/>
    <property type="evidence" value="ECO:0007669"/>
    <property type="project" value="UniProtKB-ARBA"/>
</dbReference>
<feature type="transmembrane region" description="Helical" evidence="1">
    <location>
        <begin position="156"/>
        <end position="177"/>
    </location>
</feature>
<evidence type="ECO:0000313" key="3">
    <source>
        <dbReference type="EMBL" id="RKN80955.1"/>
    </source>
</evidence>
<dbReference type="OrthoDB" id="847268at2"/>
<accession>A0A3B0C4C2</accession>
<reference evidence="3 4" key="1">
    <citation type="submission" date="2018-10" db="EMBL/GenBank/DDBJ databases">
        <title>Ulvibacterium marinum gen. nov., sp. nov., a novel marine bacterium of the family Flavobacteriaceae, isolated from a culture of the green alga Ulva prolifera.</title>
        <authorList>
            <person name="Zhang Z."/>
        </authorList>
    </citation>
    <scope>NUCLEOTIDE SEQUENCE [LARGE SCALE GENOMIC DNA]</scope>
    <source>
        <strain evidence="3 4">CCMM003</strain>
    </source>
</reference>
<dbReference type="InterPro" id="IPR003675">
    <property type="entry name" value="Rce1/LyrA-like_dom"/>
</dbReference>
<keyword evidence="1" id="KW-0812">Transmembrane</keyword>
<dbReference type="Proteomes" id="UP000276603">
    <property type="component" value="Unassembled WGS sequence"/>
</dbReference>
<dbReference type="AlphaFoldDB" id="A0A3B0C4C2"/>
<feature type="transmembrane region" description="Helical" evidence="1">
    <location>
        <begin position="103"/>
        <end position="121"/>
    </location>
</feature>
<feature type="transmembrane region" description="Helical" evidence="1">
    <location>
        <begin position="127"/>
        <end position="149"/>
    </location>
</feature>
<feature type="transmembrane region" description="Helical" evidence="1">
    <location>
        <begin position="70"/>
        <end position="91"/>
    </location>
</feature>
<comment type="caution">
    <text evidence="3">The sequence shown here is derived from an EMBL/GenBank/DDBJ whole genome shotgun (WGS) entry which is preliminary data.</text>
</comment>